<evidence type="ECO:0000259" key="1">
    <source>
        <dbReference type="SMART" id="SM00587"/>
    </source>
</evidence>
<dbReference type="RefSeq" id="XP_018326597.1">
    <property type="nucleotide sequence ID" value="XM_018471095.1"/>
</dbReference>
<dbReference type="InterPro" id="IPR011009">
    <property type="entry name" value="Kinase-like_dom_sf"/>
</dbReference>
<dbReference type="SUPFAM" id="SSF56112">
    <property type="entry name" value="Protein kinase-like (PK-like)"/>
    <property type="match status" value="1"/>
</dbReference>
<dbReference type="PANTHER" id="PTHR11012">
    <property type="entry name" value="PROTEIN KINASE-LIKE DOMAIN-CONTAINING"/>
    <property type="match status" value="1"/>
</dbReference>
<evidence type="ECO:0000313" key="2">
    <source>
        <dbReference type="Proteomes" id="UP000192223"/>
    </source>
</evidence>
<reference evidence="3" key="1">
    <citation type="submission" date="2025-08" db="UniProtKB">
        <authorList>
            <consortium name="RefSeq"/>
        </authorList>
    </citation>
    <scope>IDENTIFICATION</scope>
    <source>
        <tissue evidence="3">Entire body</tissue>
    </source>
</reference>
<dbReference type="InterPro" id="IPR015897">
    <property type="entry name" value="CHK_kinase-like"/>
</dbReference>
<dbReference type="AlphaFoldDB" id="A0A1W4X1E4"/>
<keyword evidence="2" id="KW-1185">Reference proteome</keyword>
<dbReference type="SMART" id="SM00587">
    <property type="entry name" value="CHK"/>
    <property type="match status" value="1"/>
</dbReference>
<dbReference type="Proteomes" id="UP000192223">
    <property type="component" value="Unplaced"/>
</dbReference>
<dbReference type="PANTHER" id="PTHR11012:SF55">
    <property type="entry name" value="BHLH DOMAIN-CONTAINING PROTEIN"/>
    <property type="match status" value="1"/>
</dbReference>
<proteinExistence type="predicted"/>
<evidence type="ECO:0000313" key="3">
    <source>
        <dbReference type="RefSeq" id="XP_018326597.1"/>
    </source>
</evidence>
<dbReference type="Pfam" id="PF02958">
    <property type="entry name" value="EcKL"/>
    <property type="match status" value="1"/>
</dbReference>
<organism evidence="2 3">
    <name type="scientific">Agrilus planipennis</name>
    <name type="common">Emerald ash borer</name>
    <name type="synonym">Agrilus marcopoli</name>
    <dbReference type="NCBI Taxonomy" id="224129"/>
    <lineage>
        <taxon>Eukaryota</taxon>
        <taxon>Metazoa</taxon>
        <taxon>Ecdysozoa</taxon>
        <taxon>Arthropoda</taxon>
        <taxon>Hexapoda</taxon>
        <taxon>Insecta</taxon>
        <taxon>Pterygota</taxon>
        <taxon>Neoptera</taxon>
        <taxon>Endopterygota</taxon>
        <taxon>Coleoptera</taxon>
        <taxon>Polyphaga</taxon>
        <taxon>Elateriformia</taxon>
        <taxon>Buprestoidea</taxon>
        <taxon>Buprestidae</taxon>
        <taxon>Agrilinae</taxon>
        <taxon>Agrilus</taxon>
    </lineage>
</organism>
<dbReference type="InParanoid" id="A0A1W4X1E4"/>
<dbReference type="GeneID" id="108737911"/>
<protein>
    <submittedName>
        <fullName evidence="3">Uncharacterized protein LOC108737911</fullName>
    </submittedName>
</protein>
<dbReference type="STRING" id="224129.A0A1W4X1E4"/>
<dbReference type="OrthoDB" id="191037at2759"/>
<gene>
    <name evidence="3" type="primary">LOC108737911</name>
</gene>
<accession>A0A1W4X1E4</accession>
<dbReference type="Gene3D" id="3.90.1200.10">
    <property type="match status" value="1"/>
</dbReference>
<dbReference type="KEGG" id="apln:108737911"/>
<feature type="domain" description="CHK kinase-like" evidence="1">
    <location>
        <begin position="137"/>
        <end position="328"/>
    </location>
</feature>
<sequence length="409" mass="47127">MVRSKVRNLGDLLKHTLGEVEVLEEKYKFLTDPGEHYGSIMLAVDVTVKKPGETKEEVLYLVAKILPASEMLRVVFDVSVTFKKEINAYLNAVPAILRFQKDNNVPKEHEFDIFPKCYGARLSLDKNKDSVDDDAAIIFDNLKSYGYEMGDRLVGFDLAHAELIVRDLAKFHAVPLALRLKRPDVFEEKILPCTTKNKTFDQFPEDAKKAFNDSIIDGVNQVQELEVYLPRIQAAINKAMTVPPNPPKDPFITVIHSDYWVNNTMVLKDITGKPVKNKIVDLQLITLDSPIKDLIFFLFTSVINDVLDKNFDRLVRIYYENFLDNLKDYGIDIGLFSWDVFEEELNRVAKEEFYHVAVMLKPIFTERGKVQHSLEDFQPSDWTRDDLLGPRHTKKMKDTVLAFAKHKWI</sequence>
<name>A0A1W4X1E4_AGRPL</name>
<dbReference type="InterPro" id="IPR004119">
    <property type="entry name" value="EcKL"/>
</dbReference>